<accession>A0A0K1Q8Y6</accession>
<evidence type="ECO:0000313" key="2">
    <source>
        <dbReference type="Proteomes" id="UP000064967"/>
    </source>
</evidence>
<sequence length="48" mass="5256">MTRCLRIRSTSSDEAFAEEAEAAGNAAECLHEQLDERSPLRFKSSAVA</sequence>
<evidence type="ECO:0000313" key="1">
    <source>
        <dbReference type="EMBL" id="AKV01875.1"/>
    </source>
</evidence>
<protein>
    <submittedName>
        <fullName evidence="1">Uncharacterized protein</fullName>
    </submittedName>
</protein>
<name>A0A0K1Q8Y6_9BACT</name>
<proteinExistence type="predicted"/>
<gene>
    <name evidence="1" type="ORF">AKJ09_08538</name>
</gene>
<keyword evidence="2" id="KW-1185">Reference proteome</keyword>
<dbReference type="EMBL" id="CP012333">
    <property type="protein sequence ID" value="AKV01875.1"/>
    <property type="molecule type" value="Genomic_DNA"/>
</dbReference>
<dbReference type="KEGG" id="llu:AKJ09_08538"/>
<organism evidence="1 2">
    <name type="scientific">Labilithrix luteola</name>
    <dbReference type="NCBI Taxonomy" id="1391654"/>
    <lineage>
        <taxon>Bacteria</taxon>
        <taxon>Pseudomonadati</taxon>
        <taxon>Myxococcota</taxon>
        <taxon>Polyangia</taxon>
        <taxon>Polyangiales</taxon>
        <taxon>Labilitrichaceae</taxon>
        <taxon>Labilithrix</taxon>
    </lineage>
</organism>
<dbReference type="AlphaFoldDB" id="A0A0K1Q8Y6"/>
<reference evidence="1 2" key="1">
    <citation type="submission" date="2015-08" db="EMBL/GenBank/DDBJ databases">
        <authorList>
            <person name="Babu N.S."/>
            <person name="Beckwith C.J."/>
            <person name="Beseler K.G."/>
            <person name="Brison A."/>
            <person name="Carone J.V."/>
            <person name="Caskin T.P."/>
            <person name="Diamond M."/>
            <person name="Durham M.E."/>
            <person name="Foxe J.M."/>
            <person name="Go M."/>
            <person name="Henderson B.A."/>
            <person name="Jones I.B."/>
            <person name="McGettigan J.A."/>
            <person name="Micheletti S.J."/>
            <person name="Nasrallah M.E."/>
            <person name="Ortiz D."/>
            <person name="Piller C.R."/>
            <person name="Privatt S.R."/>
            <person name="Schneider S.L."/>
            <person name="Sharp S."/>
            <person name="Smith T.C."/>
            <person name="Stanton J.D."/>
            <person name="Ullery H.E."/>
            <person name="Wilson R.J."/>
            <person name="Serrano M.G."/>
            <person name="Buck G."/>
            <person name="Lee V."/>
            <person name="Wang Y."/>
            <person name="Carvalho R."/>
            <person name="Voegtly L."/>
            <person name="Shi R."/>
            <person name="Duckworth R."/>
            <person name="Johnson A."/>
            <person name="Loviza R."/>
            <person name="Walstead R."/>
            <person name="Shah Z."/>
            <person name="Kiflezghi M."/>
            <person name="Wade K."/>
            <person name="Ball S.L."/>
            <person name="Bradley K.W."/>
            <person name="Asai D.J."/>
            <person name="Bowman C.A."/>
            <person name="Russell D.A."/>
            <person name="Pope W.H."/>
            <person name="Jacobs-Sera D."/>
            <person name="Hendrix R.W."/>
            <person name="Hatfull G.F."/>
        </authorList>
    </citation>
    <scope>NUCLEOTIDE SEQUENCE [LARGE SCALE GENOMIC DNA]</scope>
    <source>
        <strain evidence="1 2">DSM 27648</strain>
    </source>
</reference>
<dbReference type="Proteomes" id="UP000064967">
    <property type="component" value="Chromosome"/>
</dbReference>